<dbReference type="InterPro" id="IPR036890">
    <property type="entry name" value="HATPase_C_sf"/>
</dbReference>
<evidence type="ECO:0000313" key="2">
    <source>
        <dbReference type="EMBL" id="MFC5468143.1"/>
    </source>
</evidence>
<keyword evidence="2" id="KW-0547">Nucleotide-binding</keyword>
<gene>
    <name evidence="2" type="ORF">ACFPPD_05375</name>
</gene>
<dbReference type="InterPro" id="IPR003594">
    <property type="entry name" value="HATPase_dom"/>
</dbReference>
<evidence type="ECO:0000313" key="3">
    <source>
        <dbReference type="Proteomes" id="UP001596105"/>
    </source>
</evidence>
<accession>A0ABW0LU90</accession>
<dbReference type="SUPFAM" id="SSF55874">
    <property type="entry name" value="ATPase domain of HSP90 chaperone/DNA topoisomerase II/histidine kinase"/>
    <property type="match status" value="1"/>
</dbReference>
<dbReference type="RefSeq" id="WP_209746537.1">
    <property type="nucleotide sequence ID" value="NZ_JBHSMH010000007.1"/>
</dbReference>
<feature type="domain" description="Histidine kinase/HSP90-like ATPase" evidence="1">
    <location>
        <begin position="2"/>
        <end position="74"/>
    </location>
</feature>
<protein>
    <submittedName>
        <fullName evidence="2">ATP-binding protein</fullName>
    </submittedName>
</protein>
<reference evidence="3" key="1">
    <citation type="journal article" date="2019" name="Int. J. Syst. Evol. Microbiol.">
        <title>The Global Catalogue of Microorganisms (GCM) 10K type strain sequencing project: providing services to taxonomists for standard genome sequencing and annotation.</title>
        <authorList>
            <consortium name="The Broad Institute Genomics Platform"/>
            <consortium name="The Broad Institute Genome Sequencing Center for Infectious Disease"/>
            <person name="Wu L."/>
            <person name="Ma J."/>
        </authorList>
    </citation>
    <scope>NUCLEOTIDE SEQUENCE [LARGE SCALE GENOMIC DNA]</scope>
    <source>
        <strain evidence="3">CCUG 57113</strain>
    </source>
</reference>
<proteinExistence type="predicted"/>
<dbReference type="Pfam" id="PF02518">
    <property type="entry name" value="HATPase_c"/>
    <property type="match status" value="1"/>
</dbReference>
<keyword evidence="3" id="KW-1185">Reference proteome</keyword>
<keyword evidence="2" id="KW-0067">ATP-binding</keyword>
<dbReference type="Proteomes" id="UP001596105">
    <property type="component" value="Unassembled WGS sequence"/>
</dbReference>
<sequence length="96" mass="10140">MNAIRHASGKLDIGLAVQEGTAVLSLANSAPHLRGSDPELLFNGFYMADESRSGLSSGLGLSISRGLMVKMGGSPAEANDWHDQHVAKSDRLYSLS</sequence>
<organism evidence="2 3">
    <name type="scientific">Cohnella suwonensis</name>
    <dbReference type="NCBI Taxonomy" id="696072"/>
    <lineage>
        <taxon>Bacteria</taxon>
        <taxon>Bacillati</taxon>
        <taxon>Bacillota</taxon>
        <taxon>Bacilli</taxon>
        <taxon>Bacillales</taxon>
        <taxon>Paenibacillaceae</taxon>
        <taxon>Cohnella</taxon>
    </lineage>
</organism>
<evidence type="ECO:0000259" key="1">
    <source>
        <dbReference type="Pfam" id="PF02518"/>
    </source>
</evidence>
<name>A0ABW0LU90_9BACL</name>
<comment type="caution">
    <text evidence="2">The sequence shown here is derived from an EMBL/GenBank/DDBJ whole genome shotgun (WGS) entry which is preliminary data.</text>
</comment>
<dbReference type="Gene3D" id="3.30.565.10">
    <property type="entry name" value="Histidine kinase-like ATPase, C-terminal domain"/>
    <property type="match status" value="1"/>
</dbReference>
<dbReference type="EMBL" id="JBHSMH010000007">
    <property type="protein sequence ID" value="MFC5468143.1"/>
    <property type="molecule type" value="Genomic_DNA"/>
</dbReference>
<dbReference type="GO" id="GO:0005524">
    <property type="term" value="F:ATP binding"/>
    <property type="evidence" value="ECO:0007669"/>
    <property type="project" value="UniProtKB-KW"/>
</dbReference>